<keyword evidence="1" id="KW-0560">Oxidoreductase</keyword>
<dbReference type="EMBL" id="QGMK01001921">
    <property type="protein sequence ID" value="TVY62781.1"/>
    <property type="molecule type" value="Genomic_DNA"/>
</dbReference>
<dbReference type="AlphaFoldDB" id="A0A8T9BV60"/>
<dbReference type="OrthoDB" id="1470350at2759"/>
<dbReference type="InterPro" id="IPR050121">
    <property type="entry name" value="Cytochrome_P450_monoxygenase"/>
</dbReference>
<dbReference type="SUPFAM" id="SSF48264">
    <property type="entry name" value="Cytochrome P450"/>
    <property type="match status" value="1"/>
</dbReference>
<dbReference type="PANTHER" id="PTHR24305">
    <property type="entry name" value="CYTOCHROME P450"/>
    <property type="match status" value="1"/>
</dbReference>
<dbReference type="Pfam" id="PF00067">
    <property type="entry name" value="p450"/>
    <property type="match status" value="1"/>
</dbReference>
<protein>
    <submittedName>
        <fullName evidence="1">Cytochrome P450 monooxygenase mpaDE</fullName>
    </submittedName>
</protein>
<evidence type="ECO:0000313" key="2">
    <source>
        <dbReference type="Proteomes" id="UP000469558"/>
    </source>
</evidence>
<gene>
    <name evidence="1" type="primary">mpaDE_3</name>
    <name evidence="1" type="ORF">LSUE1_G007301</name>
</gene>
<dbReference type="InterPro" id="IPR001128">
    <property type="entry name" value="Cyt_P450"/>
</dbReference>
<name>A0A8T9BV60_9HELO</name>
<accession>A0A8T9BV60</accession>
<dbReference type="GO" id="GO:0005506">
    <property type="term" value="F:iron ion binding"/>
    <property type="evidence" value="ECO:0007669"/>
    <property type="project" value="InterPro"/>
</dbReference>
<organism evidence="1 2">
    <name type="scientific">Lachnellula suecica</name>
    <dbReference type="NCBI Taxonomy" id="602035"/>
    <lineage>
        <taxon>Eukaryota</taxon>
        <taxon>Fungi</taxon>
        <taxon>Dikarya</taxon>
        <taxon>Ascomycota</taxon>
        <taxon>Pezizomycotina</taxon>
        <taxon>Leotiomycetes</taxon>
        <taxon>Helotiales</taxon>
        <taxon>Lachnaceae</taxon>
        <taxon>Lachnellula</taxon>
    </lineage>
</organism>
<evidence type="ECO:0000313" key="1">
    <source>
        <dbReference type="EMBL" id="TVY62781.1"/>
    </source>
</evidence>
<dbReference type="GO" id="GO:0004497">
    <property type="term" value="F:monooxygenase activity"/>
    <property type="evidence" value="ECO:0007669"/>
    <property type="project" value="UniProtKB-KW"/>
</dbReference>
<dbReference type="GO" id="GO:0016705">
    <property type="term" value="F:oxidoreductase activity, acting on paired donors, with incorporation or reduction of molecular oxygen"/>
    <property type="evidence" value="ECO:0007669"/>
    <property type="project" value="InterPro"/>
</dbReference>
<keyword evidence="2" id="KW-1185">Reference proteome</keyword>
<comment type="caution">
    <text evidence="1">The sequence shown here is derived from an EMBL/GenBank/DDBJ whole genome shotgun (WGS) entry which is preliminary data.</text>
</comment>
<dbReference type="Gene3D" id="1.10.630.10">
    <property type="entry name" value="Cytochrome P450"/>
    <property type="match status" value="1"/>
</dbReference>
<dbReference type="GO" id="GO:0020037">
    <property type="term" value="F:heme binding"/>
    <property type="evidence" value="ECO:0007669"/>
    <property type="project" value="InterPro"/>
</dbReference>
<sequence length="141" mass="16673">MLFRWVPKGGDTINEHFIPEDSKLGLNMFGFARDTKLWGEDARIFRPERWLTQTPEVTRRMETDIELVFGYGKWQCLGMKAAQMQLNKIFVQNWLLTSKAQLLRNFEITTVKPEQPAKLHESMIFILSDMWVKIEKRQTPL</sequence>
<reference evidence="1 2" key="1">
    <citation type="submission" date="2018-05" db="EMBL/GenBank/DDBJ databases">
        <title>Genome sequencing and assembly of the regulated plant pathogen Lachnellula willkommii and related sister species for the development of diagnostic species identification markers.</title>
        <authorList>
            <person name="Giroux E."/>
            <person name="Bilodeau G."/>
        </authorList>
    </citation>
    <scope>NUCLEOTIDE SEQUENCE [LARGE SCALE GENOMIC DNA]</scope>
    <source>
        <strain evidence="1 2">CBS 268.59</strain>
    </source>
</reference>
<keyword evidence="1" id="KW-0503">Monooxygenase</keyword>
<proteinExistence type="predicted"/>
<dbReference type="InterPro" id="IPR036396">
    <property type="entry name" value="Cyt_P450_sf"/>
</dbReference>
<dbReference type="PANTHER" id="PTHR24305:SF168">
    <property type="entry name" value="P450, PUTATIVE (EUROFUNG)-RELATED"/>
    <property type="match status" value="1"/>
</dbReference>
<dbReference type="Proteomes" id="UP000469558">
    <property type="component" value="Unassembled WGS sequence"/>
</dbReference>